<feature type="compositionally biased region" description="Polar residues" evidence="1">
    <location>
        <begin position="975"/>
        <end position="999"/>
    </location>
</feature>
<feature type="region of interest" description="Disordered" evidence="1">
    <location>
        <begin position="533"/>
        <end position="554"/>
    </location>
</feature>
<dbReference type="PANTHER" id="PTHR11477:SF20">
    <property type="entry name" value="SPOC DOMAIN _ TRANSCRIPTION ELONGATION FACTOR S-II PROTEIN"/>
    <property type="match status" value="1"/>
</dbReference>
<feature type="region of interest" description="Disordered" evidence="1">
    <location>
        <begin position="235"/>
        <end position="278"/>
    </location>
</feature>
<accession>A0A8T1Q6K1</accession>
<dbReference type="GO" id="GO:0006351">
    <property type="term" value="P:DNA-templated transcription"/>
    <property type="evidence" value="ECO:0007669"/>
    <property type="project" value="InterPro"/>
</dbReference>
<evidence type="ECO:0000256" key="1">
    <source>
        <dbReference type="SAM" id="MobiDB-lite"/>
    </source>
</evidence>
<feature type="domain" description="TFIIS central" evidence="2">
    <location>
        <begin position="375"/>
        <end position="490"/>
    </location>
</feature>
<dbReference type="Pfam" id="PF07500">
    <property type="entry name" value="TFIIS_M"/>
    <property type="match status" value="1"/>
</dbReference>
<feature type="region of interest" description="Disordered" evidence="1">
    <location>
        <begin position="726"/>
        <end position="746"/>
    </location>
</feature>
<dbReference type="Proteomes" id="UP000811609">
    <property type="component" value="Chromosome 7"/>
</dbReference>
<feature type="compositionally biased region" description="Polar residues" evidence="1">
    <location>
        <begin position="171"/>
        <end position="180"/>
    </location>
</feature>
<organism evidence="3 4">
    <name type="scientific">Carya illinoinensis</name>
    <name type="common">Pecan</name>
    <dbReference type="NCBI Taxonomy" id="32201"/>
    <lineage>
        <taxon>Eukaryota</taxon>
        <taxon>Viridiplantae</taxon>
        <taxon>Streptophyta</taxon>
        <taxon>Embryophyta</taxon>
        <taxon>Tracheophyta</taxon>
        <taxon>Spermatophyta</taxon>
        <taxon>Magnoliopsida</taxon>
        <taxon>eudicotyledons</taxon>
        <taxon>Gunneridae</taxon>
        <taxon>Pentapetalae</taxon>
        <taxon>rosids</taxon>
        <taxon>fabids</taxon>
        <taxon>Fagales</taxon>
        <taxon>Juglandaceae</taxon>
        <taxon>Carya</taxon>
    </lineage>
</organism>
<dbReference type="AlphaFoldDB" id="A0A8T1Q6K1"/>
<reference evidence="3" key="1">
    <citation type="submission" date="2020-12" db="EMBL/GenBank/DDBJ databases">
        <title>WGS assembly of Carya illinoinensis cv. Pawnee.</title>
        <authorList>
            <person name="Platts A."/>
            <person name="Shu S."/>
            <person name="Wright S."/>
            <person name="Barry K."/>
            <person name="Edger P."/>
            <person name="Pires J.C."/>
            <person name="Schmutz J."/>
        </authorList>
    </citation>
    <scope>NUCLEOTIDE SEQUENCE</scope>
    <source>
        <tissue evidence="3">Leaf</tissue>
    </source>
</reference>
<dbReference type="GO" id="GO:0005634">
    <property type="term" value="C:nucleus"/>
    <property type="evidence" value="ECO:0007669"/>
    <property type="project" value="TreeGrafter"/>
</dbReference>
<comment type="caution">
    <text evidence="3">The sequence shown here is derived from an EMBL/GenBank/DDBJ whole genome shotgun (WGS) entry which is preliminary data.</text>
</comment>
<feature type="compositionally biased region" description="Polar residues" evidence="1">
    <location>
        <begin position="192"/>
        <end position="217"/>
    </location>
</feature>
<feature type="region of interest" description="Disordered" evidence="1">
    <location>
        <begin position="171"/>
        <end position="223"/>
    </location>
</feature>
<dbReference type="EMBL" id="CM031815">
    <property type="protein sequence ID" value="KAG6649522.1"/>
    <property type="molecule type" value="Genomic_DNA"/>
</dbReference>
<feature type="region of interest" description="Disordered" evidence="1">
    <location>
        <begin position="901"/>
        <end position="1000"/>
    </location>
</feature>
<feature type="compositionally biased region" description="Polar residues" evidence="1">
    <location>
        <begin position="244"/>
        <end position="270"/>
    </location>
</feature>
<dbReference type="PROSITE" id="PS51321">
    <property type="entry name" value="TFIIS_CENTRAL"/>
    <property type="match status" value="1"/>
</dbReference>
<dbReference type="CDD" id="cd21538">
    <property type="entry name" value="SPOC_TFIIS"/>
    <property type="match status" value="1"/>
</dbReference>
<dbReference type="InterPro" id="IPR012921">
    <property type="entry name" value="SPOC_C"/>
</dbReference>
<gene>
    <name evidence="3" type="ORF">CIPAW_07G217900</name>
</gene>
<dbReference type="Pfam" id="PF07744">
    <property type="entry name" value="SPOC"/>
    <property type="match status" value="1"/>
</dbReference>
<proteinExistence type="predicted"/>
<evidence type="ECO:0000259" key="2">
    <source>
        <dbReference type="PROSITE" id="PS51321"/>
    </source>
</evidence>
<evidence type="ECO:0000313" key="4">
    <source>
        <dbReference type="Proteomes" id="UP000811609"/>
    </source>
</evidence>
<sequence>MSNNLVSQKLSMPNMQMGQLEPILNRGDSSVQDMQMGLMASVSNVPAAHQHLISNKPVGLMDPFSSNRGFERLSMTSIQTVGREPNANNLGLMQFIPNKQLGPMETMLNNAGSQQLSASNKRKAPAGPLHNNIAMQELFLPNKRVAQLEHRPWLQQASGPNQSAVQMQYLSNTPGSQRSPTPVKKVVSSKSGSQRFSIPKNQTAALQPTSKGQTESFESVRSKMRESLASALALVSQQKDKSLSPKQNSHSDSASASGQTEKNSQLSGSLSAAIDAPNSASVEPKVTLLSHDDWSAQKSNNGLSGSARISAAEANGDFTHTLKSNGHETRSSYVFPGEDVSFIDDFFAKDELLQGNGLSWVLDSDMQVVEKGEFHTAQEQKLVYGDMGRGQKEEAIQSPQIVAFKIEAELFKLFGGVNKKYKEKGRSLLFNLKDRNNPELRERVMSSDIPPERLCSMTAEELASEELSQWRIAKAEELAQMVVLPDAEVDIRRLVRKTHKGEFQVEIEQDDSVPAEASVSASSFTPRKSDIIEMDAPHPSKHDEIKDEVDTSGEKSNLEARNIPYMLSIPSRESTDLMQGLVVDDALKDAEFLPPIVSLDEFMESLDSEPPFENLPVDAGKMTPTSGKDGSAPTLALKSSESTLKDDITTDEPEKVDVKYSKSDAGHKFNEGDAGVKSGDGHADMKLSDCCTDVKYNDGEFVIKSNTNTDVNSSVRHAEVKSSESYADFRPRNSHANSEVVPPTGVSKGDHVWEGSLQMNTSAKASVVSIFKSGERTSAKEWPSSLEIKGRVRLDAFEKFLQDLSLSRSRAVMVVHVVLVEGSPESEHAGLREVADSYVLDERVGFSEPAPGVELYFCPPQKRTREMLGNILTAEHIEALNNIDNGLIGVIVWRKAQLTSRISPNSSSHHKHKKQNVTSRRHQETNIDSSFQPKPPNPPRGLTPTNLTPSPDEDDDIPPGFGPRDEDDLPEFNFSGGSVPSSQRKSAQNISGASNSVFQTPARPVDQNQMRELIHKYGQPKPDGPSGNWLDNRGFGVAVQPWNDDDDDIPEWQPQQASLCQLPSSQQSSIHSFHQPLLRAHLVDQPPLGSAPQQPSHQAGTWWVPPVQGNSQQPSNLGCQPNVVGEFYGVPGRGVGQQGVAWRQNAPQNGGF</sequence>
<evidence type="ECO:0000313" key="3">
    <source>
        <dbReference type="EMBL" id="KAG6649522.1"/>
    </source>
</evidence>
<keyword evidence="4" id="KW-1185">Reference proteome</keyword>
<name>A0A8T1Q6K1_CARIL</name>
<dbReference type="PANTHER" id="PTHR11477">
    <property type="entry name" value="TRANSCRIPTION FACTOR S-II ZINC FINGER DOMAIN-CONTAINING PROTEIN"/>
    <property type="match status" value="1"/>
</dbReference>
<protein>
    <recommendedName>
        <fullName evidence="2">TFIIS central domain-containing protein</fullName>
    </recommendedName>
</protein>
<dbReference type="InterPro" id="IPR003618">
    <property type="entry name" value="TFIIS_cen_dom"/>
</dbReference>
<dbReference type="SMART" id="SM00510">
    <property type="entry name" value="TFS2M"/>
    <property type="match status" value="1"/>
</dbReference>